<reference evidence="3" key="1">
    <citation type="journal article" date="2019" name="Int. J. Syst. Evol. Microbiol.">
        <title>The Global Catalogue of Microorganisms (GCM) 10K type strain sequencing project: providing services to taxonomists for standard genome sequencing and annotation.</title>
        <authorList>
            <consortium name="The Broad Institute Genomics Platform"/>
            <consortium name="The Broad Institute Genome Sequencing Center for Infectious Disease"/>
            <person name="Wu L."/>
            <person name="Ma J."/>
        </authorList>
    </citation>
    <scope>NUCLEOTIDE SEQUENCE [LARGE SCALE GENOMIC DNA]</scope>
    <source>
        <strain evidence="3">JCM 18055</strain>
    </source>
</reference>
<dbReference type="Gene3D" id="3.40.190.10">
    <property type="entry name" value="Periplasmic binding protein-like II"/>
    <property type="match status" value="1"/>
</dbReference>
<dbReference type="Gene3D" id="3.90.76.10">
    <property type="entry name" value="Dipeptide-binding Protein, Domain 1"/>
    <property type="match status" value="1"/>
</dbReference>
<feature type="domain" description="Solute-binding protein family 5" evidence="1">
    <location>
        <begin position="95"/>
        <end position="408"/>
    </location>
</feature>
<dbReference type="SUPFAM" id="SSF53850">
    <property type="entry name" value="Periplasmic binding protein-like II"/>
    <property type="match status" value="1"/>
</dbReference>
<evidence type="ECO:0000313" key="3">
    <source>
        <dbReference type="Proteomes" id="UP001500325"/>
    </source>
</evidence>
<dbReference type="RefSeq" id="WP_345377938.1">
    <property type="nucleotide sequence ID" value="NZ_BAABIC010000001.1"/>
</dbReference>
<dbReference type="EMBL" id="BAABIC010000001">
    <property type="protein sequence ID" value="GAA4675537.1"/>
    <property type="molecule type" value="Genomic_DNA"/>
</dbReference>
<dbReference type="PIRSF" id="PIRSF002741">
    <property type="entry name" value="MppA"/>
    <property type="match status" value="1"/>
</dbReference>
<proteinExistence type="predicted"/>
<dbReference type="InterPro" id="IPR000914">
    <property type="entry name" value="SBP_5_dom"/>
</dbReference>
<sequence length="526" mass="55839">MSGRGYGPVGAQLTRRSVLAGALSLPLLAACAPLGNQGAARPAAGPADPSAVFRYANTIGVSRFDPHRASSSTDNTLLFLTYDRLVHTDTEGRAVPGLATAWRTSGDGRVLELDLREGVRFHDGTPFDAAAVKANIERAKTVQASAVRAELASIASVEVIGPLQVRLGLSAPNAALPLILSDRAGAMVSPAAFDNPDLDQAPVGAGMYRVTAYRPGASVTYRPTEGYWDPGAVRVAGIDMLIYTDAVTRLNALRTGEIDATVLSPDQVAEAQAAGIAVTAGRTNNFYYLQPNRARPFFSDVRVRRALWHAVDRQSLVDGLARGYGKIAAQPVPDWSFAHSPDVGPDPYPYDPELARRLLAEAGYPNGFSFEVFASAGSDQGKHAEALQDFYAAVGIDMRIRIMDSAQIADVFFVREEGDGLPSVGGGRADPAQTTALRYTADGFNNPGGSAPPEFEQLQADVVAVSDEAARAAAFHRMMNAMVEQALEVILYFPTPPIATGPAVLDYHPFLADRPEFRGVAKAATS</sequence>
<gene>
    <name evidence="2" type="ORF">GCM10023215_04330</name>
</gene>
<name>A0ABP8VYE2_9PSEU</name>
<evidence type="ECO:0000259" key="1">
    <source>
        <dbReference type="Pfam" id="PF00496"/>
    </source>
</evidence>
<dbReference type="Proteomes" id="UP001500325">
    <property type="component" value="Unassembled WGS sequence"/>
</dbReference>
<organism evidence="2 3">
    <name type="scientific">Pseudonocardia yuanmonensis</name>
    <dbReference type="NCBI Taxonomy" id="1095914"/>
    <lineage>
        <taxon>Bacteria</taxon>
        <taxon>Bacillati</taxon>
        <taxon>Actinomycetota</taxon>
        <taxon>Actinomycetes</taxon>
        <taxon>Pseudonocardiales</taxon>
        <taxon>Pseudonocardiaceae</taxon>
        <taxon>Pseudonocardia</taxon>
    </lineage>
</organism>
<dbReference type="InterPro" id="IPR039424">
    <property type="entry name" value="SBP_5"/>
</dbReference>
<protein>
    <submittedName>
        <fullName evidence="2">ABC transporter substrate-binding protein</fullName>
    </submittedName>
</protein>
<keyword evidence="3" id="KW-1185">Reference proteome</keyword>
<comment type="caution">
    <text evidence="2">The sequence shown here is derived from an EMBL/GenBank/DDBJ whole genome shotgun (WGS) entry which is preliminary data.</text>
</comment>
<evidence type="ECO:0000313" key="2">
    <source>
        <dbReference type="EMBL" id="GAA4675537.1"/>
    </source>
</evidence>
<dbReference type="PROSITE" id="PS51257">
    <property type="entry name" value="PROKAR_LIPOPROTEIN"/>
    <property type="match status" value="1"/>
</dbReference>
<accession>A0ABP8VYE2</accession>
<dbReference type="Pfam" id="PF00496">
    <property type="entry name" value="SBP_bac_5"/>
    <property type="match status" value="1"/>
</dbReference>
<dbReference type="PANTHER" id="PTHR30290">
    <property type="entry name" value="PERIPLASMIC BINDING COMPONENT OF ABC TRANSPORTER"/>
    <property type="match status" value="1"/>
</dbReference>
<dbReference type="Gene3D" id="3.10.105.10">
    <property type="entry name" value="Dipeptide-binding Protein, Domain 3"/>
    <property type="match status" value="1"/>
</dbReference>
<dbReference type="InterPro" id="IPR030678">
    <property type="entry name" value="Peptide/Ni-bd"/>
</dbReference>